<keyword evidence="2" id="KW-1185">Reference proteome</keyword>
<gene>
    <name evidence="1" type="ORF">GCM10009760_52510</name>
</gene>
<name>A0ABP5LU52_9ACTN</name>
<dbReference type="Proteomes" id="UP001422759">
    <property type="component" value="Unassembled WGS sequence"/>
</dbReference>
<evidence type="ECO:0000313" key="2">
    <source>
        <dbReference type="Proteomes" id="UP001422759"/>
    </source>
</evidence>
<dbReference type="EMBL" id="BAAANT010000040">
    <property type="protein sequence ID" value="GAA2154029.1"/>
    <property type="molecule type" value="Genomic_DNA"/>
</dbReference>
<protein>
    <submittedName>
        <fullName evidence="1">Uncharacterized protein</fullName>
    </submittedName>
</protein>
<dbReference type="RefSeq" id="WP_344468439.1">
    <property type="nucleotide sequence ID" value="NZ_BAAANT010000040.1"/>
</dbReference>
<accession>A0ABP5LU52</accession>
<reference evidence="2" key="1">
    <citation type="journal article" date="2019" name="Int. J. Syst. Evol. Microbiol.">
        <title>The Global Catalogue of Microorganisms (GCM) 10K type strain sequencing project: providing services to taxonomists for standard genome sequencing and annotation.</title>
        <authorList>
            <consortium name="The Broad Institute Genomics Platform"/>
            <consortium name="The Broad Institute Genome Sequencing Center for Infectious Disease"/>
            <person name="Wu L."/>
            <person name="Ma J."/>
        </authorList>
    </citation>
    <scope>NUCLEOTIDE SEQUENCE [LARGE SCALE GENOMIC DNA]</scope>
    <source>
        <strain evidence="2">JCM 14560</strain>
    </source>
</reference>
<organism evidence="1 2">
    <name type="scientific">Kitasatospora kazusensis</name>
    <dbReference type="NCBI Taxonomy" id="407974"/>
    <lineage>
        <taxon>Bacteria</taxon>
        <taxon>Bacillati</taxon>
        <taxon>Actinomycetota</taxon>
        <taxon>Actinomycetes</taxon>
        <taxon>Kitasatosporales</taxon>
        <taxon>Streptomycetaceae</taxon>
        <taxon>Kitasatospora</taxon>
    </lineage>
</organism>
<evidence type="ECO:0000313" key="1">
    <source>
        <dbReference type="EMBL" id="GAA2154029.1"/>
    </source>
</evidence>
<comment type="caution">
    <text evidence="1">The sequence shown here is derived from an EMBL/GenBank/DDBJ whole genome shotgun (WGS) entry which is preliminary data.</text>
</comment>
<proteinExistence type="predicted"/>
<sequence length="90" mass="10820">MTFPHILRRAQLLRRLRIVTLDDPQPVLIVTDSPDRHCRRCHGDGGWLSGYHWDAWTPCGCWNPDWHIRLVPLPRRLADRRHPLDRRSRR</sequence>